<accession>A0ABN8G9P5</accession>
<sequence length="436" mass="47693">MNIIQASMKRIVVSLFILALVLTGVGAEGYQVEGAAANAKEVAVVYYLHNDDLYRIRTDGSPAKKIQADFDGYDLKAAGSSIYYQSDNNSSALLRLSTTDESPSESAFSGDMTIVYYETHGDYIYFMNDKGNLYRAPSTAKSYKEAKLVVDKADTEFPGFKIVEGRVYYNAIRNGRATWVASRSADGRGELQWIAAGAIEDIYYARTDSTHLTLMINTKPEEQSYSTNCMVLYTLPKKGGKATAVNAKSPIEANAVDSGSWAGDGSFLYNKGILLDAEHNFDYTKGKGVLIQKSGARIDLSKSSVTDIAAVDKNKYVYLNDAGKAFVSTVANNKVTGTKTLPVKDVVSVSNLMKNGQVQATILFTEDSSYIVRPDSTLKKMEGVLWDISYYEADINGIFYINKADSGSLYRMGFDGKTTLKLTNEAVSYILLVAKG</sequence>
<dbReference type="Pfam" id="PF16472">
    <property type="entry name" value="DUF5050"/>
    <property type="match status" value="1"/>
</dbReference>
<evidence type="ECO:0000313" key="2">
    <source>
        <dbReference type="EMBL" id="CAH1199241.1"/>
    </source>
</evidence>
<dbReference type="InterPro" id="IPR032485">
    <property type="entry name" value="LRP1-like_beta_prop"/>
</dbReference>
<dbReference type="SUPFAM" id="SSF69304">
    <property type="entry name" value="Tricorn protease N-terminal domain"/>
    <property type="match status" value="1"/>
</dbReference>
<reference evidence="2" key="1">
    <citation type="submission" date="2022-01" db="EMBL/GenBank/DDBJ databases">
        <authorList>
            <person name="Criscuolo A."/>
        </authorList>
    </citation>
    <scope>NUCLEOTIDE SEQUENCE</scope>
    <source>
        <strain evidence="2">CIP111893</strain>
    </source>
</reference>
<comment type="caution">
    <text evidence="2">The sequence shown here is derived from an EMBL/GenBank/DDBJ whole genome shotgun (WGS) entry which is preliminary data.</text>
</comment>
<dbReference type="Proteomes" id="UP000838686">
    <property type="component" value="Unassembled WGS sequence"/>
</dbReference>
<keyword evidence="3" id="KW-1185">Reference proteome</keyword>
<protein>
    <recommendedName>
        <fullName evidence="1">Prolow-density lipoprotein receptor-related protein 1-like beta-propeller domain-containing protein</fullName>
    </recommendedName>
</protein>
<feature type="domain" description="Prolow-density lipoprotein receptor-related protein 1-like beta-propeller" evidence="1">
    <location>
        <begin position="44"/>
        <end position="174"/>
    </location>
</feature>
<dbReference type="RefSeq" id="WP_236339627.1">
    <property type="nucleotide sequence ID" value="NZ_CAKMMF010000005.1"/>
</dbReference>
<name>A0ABN8G9P5_9BACL</name>
<organism evidence="2 3">
    <name type="scientific">Paenibacillus plantiphilus</name>
    <dbReference type="NCBI Taxonomy" id="2905650"/>
    <lineage>
        <taxon>Bacteria</taxon>
        <taxon>Bacillati</taxon>
        <taxon>Bacillota</taxon>
        <taxon>Bacilli</taxon>
        <taxon>Bacillales</taxon>
        <taxon>Paenibacillaceae</taxon>
        <taxon>Paenibacillus</taxon>
    </lineage>
</organism>
<evidence type="ECO:0000313" key="3">
    <source>
        <dbReference type="Proteomes" id="UP000838686"/>
    </source>
</evidence>
<gene>
    <name evidence="2" type="ORF">PAECIP111893_01274</name>
</gene>
<dbReference type="EMBL" id="CAKMMF010000005">
    <property type="protein sequence ID" value="CAH1199241.1"/>
    <property type="molecule type" value="Genomic_DNA"/>
</dbReference>
<evidence type="ECO:0000259" key="1">
    <source>
        <dbReference type="Pfam" id="PF16472"/>
    </source>
</evidence>
<proteinExistence type="predicted"/>